<dbReference type="InterPro" id="IPR016140">
    <property type="entry name" value="Bifunc_inhib/LTP/seed_store"/>
</dbReference>
<dbReference type="eggNOG" id="ENOG502S4CI">
    <property type="taxonomic scope" value="Eukaryota"/>
</dbReference>
<dbReference type="PaxDb" id="2711-XP_006468966.1"/>
<proteinExistence type="inferred from homology"/>
<dbReference type="PANTHER" id="PTHR33076">
    <property type="entry name" value="NON-SPECIFIC LIPID-TRANSFER PROTEIN 2-RELATED"/>
    <property type="match status" value="1"/>
</dbReference>
<dbReference type="InterPro" id="IPR036312">
    <property type="entry name" value="Bifun_inhib/LTP/seed_sf"/>
</dbReference>
<comment type="function">
    <text evidence="2">Plant non-specific lipid-transfer proteins transfer phospholipids as well as galactolipids across membranes. May play a role in wax or cutin deposition in the cell walls of expanding epidermal cells and certain secretory tissues.</text>
</comment>
<dbReference type="STRING" id="2711.A0A067F7R3"/>
<dbReference type="InterPro" id="IPR000528">
    <property type="entry name" value="Plant_nsLTP"/>
</dbReference>
<gene>
    <name evidence="4" type="ORF">CISIN_1g044686mg</name>
</gene>
<dbReference type="GO" id="GO:0008289">
    <property type="term" value="F:lipid binding"/>
    <property type="evidence" value="ECO:0007669"/>
    <property type="project" value="UniProtKB-KW"/>
</dbReference>
<feature type="domain" description="Bifunctional inhibitor/plant lipid transfer protein/seed storage helical" evidence="3">
    <location>
        <begin position="44"/>
        <end position="128"/>
    </location>
</feature>
<dbReference type="Proteomes" id="UP000027120">
    <property type="component" value="Unassembled WGS sequence"/>
</dbReference>
<evidence type="ECO:0000256" key="1">
    <source>
        <dbReference type="ARBA" id="ARBA00009748"/>
    </source>
</evidence>
<evidence type="ECO:0000256" key="2">
    <source>
        <dbReference type="RuleBase" id="RU000628"/>
    </source>
</evidence>
<dbReference type="SMART" id="SM00499">
    <property type="entry name" value="AAI"/>
    <property type="match status" value="1"/>
</dbReference>
<reference evidence="4 5" key="1">
    <citation type="submission" date="2014-04" db="EMBL/GenBank/DDBJ databases">
        <authorList>
            <consortium name="International Citrus Genome Consortium"/>
            <person name="Gmitter F."/>
            <person name="Chen C."/>
            <person name="Farmerie W."/>
            <person name="Harkins T."/>
            <person name="Desany B."/>
            <person name="Mohiuddin M."/>
            <person name="Kodira C."/>
            <person name="Borodovsky M."/>
            <person name="Lomsadze A."/>
            <person name="Burns P."/>
            <person name="Jenkins J."/>
            <person name="Prochnik S."/>
            <person name="Shu S."/>
            <person name="Chapman J."/>
            <person name="Pitluck S."/>
            <person name="Schmutz J."/>
            <person name="Rokhsar D."/>
        </authorList>
    </citation>
    <scope>NUCLEOTIDE SEQUENCE</scope>
</reference>
<evidence type="ECO:0000313" key="5">
    <source>
        <dbReference type="Proteomes" id="UP000027120"/>
    </source>
</evidence>
<name>A0A067F7R3_CITSI</name>
<protein>
    <recommendedName>
        <fullName evidence="2">Non-specific lipid-transfer protein</fullName>
    </recommendedName>
</protein>
<dbReference type="GO" id="GO:0006869">
    <property type="term" value="P:lipid transport"/>
    <property type="evidence" value="ECO:0007669"/>
    <property type="project" value="InterPro"/>
</dbReference>
<dbReference type="SUPFAM" id="SSF47699">
    <property type="entry name" value="Bifunctional inhibitor/lipid-transfer protein/seed storage 2S albumin"/>
    <property type="match status" value="1"/>
</dbReference>
<dbReference type="AlphaFoldDB" id="A0A067F7R3"/>
<evidence type="ECO:0000259" key="3">
    <source>
        <dbReference type="SMART" id="SM00499"/>
    </source>
</evidence>
<keyword evidence="2" id="KW-0446">Lipid-binding</keyword>
<comment type="similarity">
    <text evidence="1 2">Belongs to the plant LTP family.</text>
</comment>
<sequence>QHKNTKHLQNPRASLENMKAGVVLAVILMAAIVMVERGQAAITCGQVDSFLAPCLAYLTGEAKPSRACCTGVEYLKDNTPTTADRQAACKCIKDAATRYRGIKLDKARQLPKECGVDIGVPITPDIDCSK</sequence>
<feature type="non-terminal residue" evidence="4">
    <location>
        <position position="1"/>
    </location>
</feature>
<keyword evidence="5" id="KW-1185">Reference proteome</keyword>
<dbReference type="Pfam" id="PF00234">
    <property type="entry name" value="Tryp_alpha_amyl"/>
    <property type="match status" value="1"/>
</dbReference>
<organism evidence="4 5">
    <name type="scientific">Citrus sinensis</name>
    <name type="common">Sweet orange</name>
    <name type="synonym">Citrus aurantium var. sinensis</name>
    <dbReference type="NCBI Taxonomy" id="2711"/>
    <lineage>
        <taxon>Eukaryota</taxon>
        <taxon>Viridiplantae</taxon>
        <taxon>Streptophyta</taxon>
        <taxon>Embryophyta</taxon>
        <taxon>Tracheophyta</taxon>
        <taxon>Spermatophyta</taxon>
        <taxon>Magnoliopsida</taxon>
        <taxon>eudicotyledons</taxon>
        <taxon>Gunneridae</taxon>
        <taxon>Pentapetalae</taxon>
        <taxon>rosids</taxon>
        <taxon>malvids</taxon>
        <taxon>Sapindales</taxon>
        <taxon>Rutaceae</taxon>
        <taxon>Aurantioideae</taxon>
        <taxon>Citrus</taxon>
    </lineage>
</organism>
<accession>A0A067F7R3</accession>
<dbReference type="PRINTS" id="PR00382">
    <property type="entry name" value="LIPIDTRNSFER"/>
</dbReference>
<evidence type="ECO:0000313" key="4">
    <source>
        <dbReference type="EMBL" id="KDO63444.1"/>
    </source>
</evidence>
<dbReference type="EMBL" id="KK784913">
    <property type="protein sequence ID" value="KDO63444.1"/>
    <property type="molecule type" value="Genomic_DNA"/>
</dbReference>
<dbReference type="SMR" id="A0A067F7R3"/>
<keyword evidence="2" id="KW-0813">Transport</keyword>
<dbReference type="CDD" id="cd01960">
    <property type="entry name" value="nsLTP1"/>
    <property type="match status" value="1"/>
</dbReference>
<dbReference type="Gene3D" id="1.10.110.10">
    <property type="entry name" value="Plant lipid-transfer and hydrophobic proteins"/>
    <property type="match status" value="1"/>
</dbReference>